<evidence type="ECO:0000256" key="6">
    <source>
        <dbReference type="ARBA" id="ARBA00022777"/>
    </source>
</evidence>
<dbReference type="STRING" id="87626.PTD2_18345"/>
<protein>
    <recommendedName>
        <fullName evidence="7">PTS system glucose-specific EIIA component</fullName>
    </recommendedName>
    <alternativeName>
        <fullName evidence="10">EIIA-Glc</fullName>
    </alternativeName>
    <alternativeName>
        <fullName evidence="9">EIII-Glc</fullName>
    </alternativeName>
    <alternativeName>
        <fullName evidence="8">Glucose-specific phosphotransferase enzyme IIA component</fullName>
    </alternativeName>
</protein>
<dbReference type="InterPro" id="IPR001127">
    <property type="entry name" value="PTS_EIIA_1_perm"/>
</dbReference>
<evidence type="ECO:0000256" key="4">
    <source>
        <dbReference type="ARBA" id="ARBA00022679"/>
    </source>
</evidence>
<dbReference type="GO" id="GO:0016301">
    <property type="term" value="F:kinase activity"/>
    <property type="evidence" value="ECO:0007669"/>
    <property type="project" value="UniProtKB-KW"/>
</dbReference>
<dbReference type="PROSITE" id="PS51093">
    <property type="entry name" value="PTS_EIIA_TYPE_1"/>
    <property type="match status" value="1"/>
</dbReference>
<dbReference type="RefSeq" id="WP_009839641.1">
    <property type="nucleotide sequence ID" value="NZ_CH959301.1"/>
</dbReference>
<keyword evidence="6" id="KW-0418">Kinase</keyword>
<dbReference type="AlphaFoldDB" id="A4CBS2"/>
<comment type="caution">
    <text evidence="12">The sequence shown here is derived from an EMBL/GenBank/DDBJ whole genome shotgun (WGS) entry which is preliminary data.</text>
</comment>
<dbReference type="Pfam" id="PF00358">
    <property type="entry name" value="PTS_EIIA_1"/>
    <property type="match status" value="1"/>
</dbReference>
<dbReference type="Proteomes" id="UP000006201">
    <property type="component" value="Unassembled WGS sequence"/>
</dbReference>
<evidence type="ECO:0000313" key="13">
    <source>
        <dbReference type="Proteomes" id="UP000006201"/>
    </source>
</evidence>
<reference evidence="12 13" key="1">
    <citation type="submission" date="2006-02" db="EMBL/GenBank/DDBJ databases">
        <authorList>
            <person name="Moran M.A."/>
            <person name="Kjelleberg S."/>
            <person name="Egan S."/>
            <person name="Saunders N."/>
            <person name="Thomas T."/>
            <person name="Ferriera S."/>
            <person name="Johnson J."/>
            <person name="Kravitz S."/>
            <person name="Halpern A."/>
            <person name="Remington K."/>
            <person name="Beeson K."/>
            <person name="Tran B."/>
            <person name="Rogers Y.-H."/>
            <person name="Friedman R."/>
            <person name="Venter J.C."/>
        </authorList>
    </citation>
    <scope>NUCLEOTIDE SEQUENCE [LARGE SCALE GENOMIC DNA]</scope>
    <source>
        <strain evidence="12 13">D2</strain>
    </source>
</reference>
<dbReference type="PANTHER" id="PTHR45008:SF1">
    <property type="entry name" value="PTS SYSTEM GLUCOSE-SPECIFIC EIIA COMPONENT"/>
    <property type="match status" value="1"/>
</dbReference>
<dbReference type="EMBL" id="AAOH01000005">
    <property type="protein sequence ID" value="EAR27809.1"/>
    <property type="molecule type" value="Genomic_DNA"/>
</dbReference>
<keyword evidence="3" id="KW-0762">Sugar transport</keyword>
<evidence type="ECO:0000256" key="8">
    <source>
        <dbReference type="ARBA" id="ARBA00042296"/>
    </source>
</evidence>
<name>A4CBS2_9GAMM</name>
<gene>
    <name evidence="12" type="ORF">PTD2_18345</name>
</gene>
<evidence type="ECO:0000256" key="1">
    <source>
        <dbReference type="ARBA" id="ARBA00004496"/>
    </source>
</evidence>
<comment type="subcellular location">
    <subcellularLocation>
        <location evidence="1">Cytoplasm</location>
    </subcellularLocation>
</comment>
<feature type="domain" description="PTS EIIA type-1" evidence="11">
    <location>
        <begin position="39"/>
        <end position="143"/>
    </location>
</feature>
<evidence type="ECO:0000256" key="7">
    <source>
        <dbReference type="ARBA" id="ARBA00039163"/>
    </source>
</evidence>
<evidence type="ECO:0000256" key="10">
    <source>
        <dbReference type="ARBA" id="ARBA00042873"/>
    </source>
</evidence>
<keyword evidence="5" id="KW-0598">Phosphotransferase system</keyword>
<keyword evidence="2" id="KW-0813">Transport</keyword>
<dbReference type="PANTHER" id="PTHR45008">
    <property type="entry name" value="PTS SYSTEM GLUCOSE-SPECIFIC EIIA COMPONENT"/>
    <property type="match status" value="1"/>
</dbReference>
<dbReference type="eggNOG" id="COG2190">
    <property type="taxonomic scope" value="Bacteria"/>
</dbReference>
<evidence type="ECO:0000259" key="11">
    <source>
        <dbReference type="PROSITE" id="PS51093"/>
    </source>
</evidence>
<keyword evidence="13" id="KW-1185">Reference proteome</keyword>
<dbReference type="Gene3D" id="2.70.70.10">
    <property type="entry name" value="Glucose Permease (Domain IIA)"/>
    <property type="match status" value="1"/>
</dbReference>
<accession>A4CBS2</accession>
<dbReference type="SUPFAM" id="SSF51261">
    <property type="entry name" value="Duplicated hybrid motif"/>
    <property type="match status" value="1"/>
</dbReference>
<proteinExistence type="predicted"/>
<evidence type="ECO:0000256" key="2">
    <source>
        <dbReference type="ARBA" id="ARBA00022448"/>
    </source>
</evidence>
<dbReference type="HOGENOM" id="CLU_134412_0_0_6"/>
<dbReference type="InterPro" id="IPR050890">
    <property type="entry name" value="PTS_EIIA_component"/>
</dbReference>
<evidence type="ECO:0000256" key="9">
    <source>
        <dbReference type="ARBA" id="ARBA00042526"/>
    </source>
</evidence>
<dbReference type="OrthoDB" id="6336369at2"/>
<evidence type="ECO:0000256" key="3">
    <source>
        <dbReference type="ARBA" id="ARBA00022597"/>
    </source>
</evidence>
<dbReference type="InterPro" id="IPR011055">
    <property type="entry name" value="Dup_hybrid_motif"/>
</dbReference>
<keyword evidence="4" id="KW-0808">Transferase</keyword>
<dbReference type="GO" id="GO:0005737">
    <property type="term" value="C:cytoplasm"/>
    <property type="evidence" value="ECO:0007669"/>
    <property type="project" value="UniProtKB-SubCell"/>
</dbReference>
<evidence type="ECO:0000256" key="5">
    <source>
        <dbReference type="ARBA" id="ARBA00022683"/>
    </source>
</evidence>
<dbReference type="GO" id="GO:0009401">
    <property type="term" value="P:phosphoenolpyruvate-dependent sugar phosphotransferase system"/>
    <property type="evidence" value="ECO:0007669"/>
    <property type="project" value="UniProtKB-KW"/>
</dbReference>
<evidence type="ECO:0000313" key="12">
    <source>
        <dbReference type="EMBL" id="EAR27809.1"/>
    </source>
</evidence>
<organism evidence="12 13">
    <name type="scientific">Pseudoalteromonas tunicata D2</name>
    <dbReference type="NCBI Taxonomy" id="87626"/>
    <lineage>
        <taxon>Bacteria</taxon>
        <taxon>Pseudomonadati</taxon>
        <taxon>Pseudomonadota</taxon>
        <taxon>Gammaproteobacteria</taxon>
        <taxon>Alteromonadales</taxon>
        <taxon>Pseudoalteromonadaceae</taxon>
        <taxon>Pseudoalteromonas</taxon>
    </lineage>
</organism>
<sequence>MSVIHRQVISANQNQLAGIGLPVFSPISGKILPLTSHPEALFSQGIMGCGLAMTLTGHKVFAPFDGSVEQIRAGGTEFILKSRQGIRMMIALSIATDYLPLPGLCFYVQEGQQFKAQDALFYADFRHVPQPIFAAITVLNHDKLGGIYYCLQQARAPQDILFHITARNKR</sequence>